<sequence length="315" mass="35496">MALSQIGQYRKLAENMFFDRFFLSVLFLLTVVFTWQSSVAEPLSNGDAVLWKIDKQGVQPSYIYGTLNSSDRRVVDAGAFTHTILKNADYLMVDILDDDAIKQKLFSVMLYNDNRRLRDLVSPETFEKIKVIGYEYGYLARQMDVLKPWAARVVFSSPPSEASRISLGIRTLNQTFQDAAKKLGIEILQLQTIEEQLQIADASNEADQLRLLDTLPADIQTVEAIYQTRINNFLLQSSGALYQEVLDEISVLPPESQASYMESLVYGRNLQMVSRMGETLEKGNSLAVIDAVYLPGQQGVLKLLQDKGFTITPVK</sequence>
<dbReference type="Proteomes" id="UP000034491">
    <property type="component" value="Unassembled WGS sequence"/>
</dbReference>
<organism evidence="1 2">
    <name type="scientific">Kiloniella litopenaei</name>
    <dbReference type="NCBI Taxonomy" id="1549748"/>
    <lineage>
        <taxon>Bacteria</taxon>
        <taxon>Pseudomonadati</taxon>
        <taxon>Pseudomonadota</taxon>
        <taxon>Alphaproteobacteria</taxon>
        <taxon>Rhodospirillales</taxon>
        <taxon>Kiloniellaceae</taxon>
        <taxon>Kiloniella</taxon>
    </lineage>
</organism>
<evidence type="ECO:0008006" key="3">
    <source>
        <dbReference type="Google" id="ProtNLM"/>
    </source>
</evidence>
<dbReference type="STRING" id="1549748.WH95_19105"/>
<dbReference type="EMBL" id="LANI01000034">
    <property type="protein sequence ID" value="KKJ75333.1"/>
    <property type="molecule type" value="Genomic_DNA"/>
</dbReference>
<dbReference type="PANTHER" id="PTHR40590">
    <property type="entry name" value="CYTOPLASMIC PROTEIN-RELATED"/>
    <property type="match status" value="1"/>
</dbReference>
<dbReference type="RefSeq" id="WP_046510006.1">
    <property type="nucleotide sequence ID" value="NZ_LANI01000034.1"/>
</dbReference>
<dbReference type="Pfam" id="PF01963">
    <property type="entry name" value="TraB_PrgY_gumN"/>
    <property type="match status" value="1"/>
</dbReference>
<dbReference type="AlphaFoldDB" id="A0A0M2R723"/>
<dbReference type="InterPro" id="IPR047111">
    <property type="entry name" value="YbaP-like"/>
</dbReference>
<protein>
    <recommendedName>
        <fullName evidence="3">TraB/GumN family protein</fullName>
    </recommendedName>
</protein>
<name>A0A0M2R723_9PROT</name>
<dbReference type="PANTHER" id="PTHR40590:SF1">
    <property type="entry name" value="CYTOPLASMIC PROTEIN"/>
    <property type="match status" value="1"/>
</dbReference>
<accession>A0A0M2R723</accession>
<dbReference type="InterPro" id="IPR002816">
    <property type="entry name" value="TraB/PrgY/GumN_fam"/>
</dbReference>
<evidence type="ECO:0000313" key="2">
    <source>
        <dbReference type="Proteomes" id="UP000034491"/>
    </source>
</evidence>
<comment type="caution">
    <text evidence="1">The sequence shown here is derived from an EMBL/GenBank/DDBJ whole genome shotgun (WGS) entry which is preliminary data.</text>
</comment>
<evidence type="ECO:0000313" key="1">
    <source>
        <dbReference type="EMBL" id="KKJ75333.1"/>
    </source>
</evidence>
<dbReference type="CDD" id="cd14789">
    <property type="entry name" value="Tiki"/>
    <property type="match status" value="1"/>
</dbReference>
<proteinExistence type="predicted"/>
<keyword evidence="2" id="KW-1185">Reference proteome</keyword>
<reference evidence="1 2" key="1">
    <citation type="submission" date="2015-03" db="EMBL/GenBank/DDBJ databases">
        <title>Genome sequence of Kiloniella sp. P1-1, isolated from the gut microflora of Pacific white shrimp, Penaeus vannamei.</title>
        <authorList>
            <person name="Shao Z."/>
            <person name="Wang L."/>
            <person name="Li X."/>
        </authorList>
    </citation>
    <scope>NUCLEOTIDE SEQUENCE [LARGE SCALE GENOMIC DNA]</scope>
    <source>
        <strain evidence="1 2">P1-1</strain>
    </source>
</reference>
<dbReference type="OrthoDB" id="9806326at2"/>
<gene>
    <name evidence="1" type="ORF">WH95_19105</name>
</gene>